<dbReference type="AlphaFoldDB" id="A0A392V1V8"/>
<evidence type="ECO:0000313" key="2">
    <source>
        <dbReference type="Proteomes" id="UP000265520"/>
    </source>
</evidence>
<comment type="caution">
    <text evidence="1">The sequence shown here is derived from an EMBL/GenBank/DDBJ whole genome shotgun (WGS) entry which is preliminary data.</text>
</comment>
<evidence type="ECO:0000313" key="1">
    <source>
        <dbReference type="EMBL" id="MCI81219.1"/>
    </source>
</evidence>
<dbReference type="EMBL" id="LXQA011013550">
    <property type="protein sequence ID" value="MCI81219.1"/>
    <property type="molecule type" value="Genomic_DNA"/>
</dbReference>
<reference evidence="1 2" key="1">
    <citation type="journal article" date="2018" name="Front. Plant Sci.">
        <title>Red Clover (Trifolium pratense) and Zigzag Clover (T. medium) - A Picture of Genomic Similarities and Differences.</title>
        <authorList>
            <person name="Dluhosova J."/>
            <person name="Istvanek J."/>
            <person name="Nedelnik J."/>
            <person name="Repkova J."/>
        </authorList>
    </citation>
    <scope>NUCLEOTIDE SEQUENCE [LARGE SCALE GENOMIC DNA]</scope>
    <source>
        <strain evidence="2">cv. 10/8</strain>
        <tissue evidence="1">Leaf</tissue>
    </source>
</reference>
<organism evidence="1 2">
    <name type="scientific">Trifolium medium</name>
    <dbReference type="NCBI Taxonomy" id="97028"/>
    <lineage>
        <taxon>Eukaryota</taxon>
        <taxon>Viridiplantae</taxon>
        <taxon>Streptophyta</taxon>
        <taxon>Embryophyta</taxon>
        <taxon>Tracheophyta</taxon>
        <taxon>Spermatophyta</taxon>
        <taxon>Magnoliopsida</taxon>
        <taxon>eudicotyledons</taxon>
        <taxon>Gunneridae</taxon>
        <taxon>Pentapetalae</taxon>
        <taxon>rosids</taxon>
        <taxon>fabids</taxon>
        <taxon>Fabales</taxon>
        <taxon>Fabaceae</taxon>
        <taxon>Papilionoideae</taxon>
        <taxon>50 kb inversion clade</taxon>
        <taxon>NPAAA clade</taxon>
        <taxon>Hologalegina</taxon>
        <taxon>IRL clade</taxon>
        <taxon>Trifolieae</taxon>
        <taxon>Trifolium</taxon>
    </lineage>
</organism>
<sequence length="25" mass="2754">MVPLLPGYGGIICGFGRKFSRIRSE</sequence>
<keyword evidence="2" id="KW-1185">Reference proteome</keyword>
<proteinExistence type="predicted"/>
<dbReference type="Proteomes" id="UP000265520">
    <property type="component" value="Unassembled WGS sequence"/>
</dbReference>
<protein>
    <submittedName>
        <fullName evidence="1">Uncharacterized protein</fullName>
    </submittedName>
</protein>
<feature type="non-terminal residue" evidence="1">
    <location>
        <position position="25"/>
    </location>
</feature>
<name>A0A392V1V8_9FABA</name>
<accession>A0A392V1V8</accession>